<keyword evidence="4" id="KW-1185">Reference proteome</keyword>
<keyword evidence="3" id="KW-0012">Acyltransferase</keyword>
<reference evidence="3 4" key="1">
    <citation type="submission" date="2017-07" db="EMBL/GenBank/DDBJ databases">
        <title>A draft genome sequence of Komagataeibacter sucrofermentans LMG 18788.</title>
        <authorList>
            <person name="Skraban J."/>
            <person name="Cleenwerck I."/>
            <person name="Vandamme P."/>
            <person name="Trcek J."/>
        </authorList>
    </citation>
    <scope>NUCLEOTIDE SEQUENCE [LARGE SCALE GENOMIC DNA]</scope>
    <source>
        <strain evidence="3 4">LMG 18788</strain>
    </source>
</reference>
<comment type="caution">
    <text evidence="3">The sequence shown here is derived from an EMBL/GenBank/DDBJ whole genome shotgun (WGS) entry which is preliminary data.</text>
</comment>
<evidence type="ECO:0000313" key="4">
    <source>
        <dbReference type="Proteomes" id="UP000247814"/>
    </source>
</evidence>
<evidence type="ECO:0000313" key="3">
    <source>
        <dbReference type="EMBL" id="PYD80139.1"/>
    </source>
</evidence>
<name>A0A318QXX9_9PROT</name>
<dbReference type="InterPro" id="IPR029046">
    <property type="entry name" value="LolA/LolB/LppX"/>
</dbReference>
<proteinExistence type="predicted"/>
<sequence length="201" mass="21818">MMDHKRARLAPAALALFMCWGVGRGHAQDTQPPAPDLAATVIARIGMVPARHNVFHESKHIAALTHDLNSSGELIYARPGHVQKITREPRPETLIVQGTTLSLARGQGPARVVDLSHHAQLAALVEAIRAPLDGDITALRHDYTLAAQGDVAHWTLQLTPQPAMARYVRTITIDGQNNAMTVIRVVQANGDTQVMRIDPPV</sequence>
<evidence type="ECO:0000256" key="1">
    <source>
        <dbReference type="ARBA" id="ARBA00022729"/>
    </source>
</evidence>
<dbReference type="RefSeq" id="WP_146220187.1">
    <property type="nucleotide sequence ID" value="NZ_CP137147.1"/>
</dbReference>
<dbReference type="Pfam" id="PF19574">
    <property type="entry name" value="LolA_3"/>
    <property type="match status" value="1"/>
</dbReference>
<keyword evidence="3" id="KW-0808">Transferase</keyword>
<evidence type="ECO:0000256" key="2">
    <source>
        <dbReference type="SAM" id="SignalP"/>
    </source>
</evidence>
<protein>
    <submittedName>
        <fullName evidence="3">Acyltransferase</fullName>
    </submittedName>
</protein>
<feature type="chain" id="PRO_5016278216" evidence="2">
    <location>
        <begin position="28"/>
        <end position="201"/>
    </location>
</feature>
<dbReference type="InterPro" id="IPR004564">
    <property type="entry name" value="OM_lipoprot_carrier_LolA-like"/>
</dbReference>
<keyword evidence="1 2" id="KW-0732">Signal</keyword>
<dbReference type="OrthoDB" id="7304127at2"/>
<dbReference type="GO" id="GO:0016746">
    <property type="term" value="F:acyltransferase activity"/>
    <property type="evidence" value="ECO:0007669"/>
    <property type="project" value="UniProtKB-KW"/>
</dbReference>
<dbReference type="EMBL" id="NKUA01000004">
    <property type="protein sequence ID" value="PYD80139.1"/>
    <property type="molecule type" value="Genomic_DNA"/>
</dbReference>
<dbReference type="Gene3D" id="2.50.20.10">
    <property type="entry name" value="Lipoprotein localisation LolA/LolB/LppX"/>
    <property type="match status" value="1"/>
</dbReference>
<dbReference type="AlphaFoldDB" id="A0A318QXX9"/>
<feature type="signal peptide" evidence="2">
    <location>
        <begin position="1"/>
        <end position="27"/>
    </location>
</feature>
<organism evidence="3 4">
    <name type="scientific">Komagataeibacter sucrofermentans</name>
    <dbReference type="NCBI Taxonomy" id="1053551"/>
    <lineage>
        <taxon>Bacteria</taxon>
        <taxon>Pseudomonadati</taxon>
        <taxon>Pseudomonadota</taxon>
        <taxon>Alphaproteobacteria</taxon>
        <taxon>Acetobacterales</taxon>
        <taxon>Acetobacteraceae</taxon>
        <taxon>Komagataeibacter</taxon>
    </lineage>
</organism>
<dbReference type="CDD" id="cd16325">
    <property type="entry name" value="LolA"/>
    <property type="match status" value="1"/>
</dbReference>
<dbReference type="SUPFAM" id="SSF89392">
    <property type="entry name" value="Prokaryotic lipoproteins and lipoprotein localization factors"/>
    <property type="match status" value="1"/>
</dbReference>
<accession>A0A318QXX9</accession>
<gene>
    <name evidence="3" type="ORF">CFR77_04015</name>
</gene>
<dbReference type="Proteomes" id="UP000247814">
    <property type="component" value="Unassembled WGS sequence"/>
</dbReference>